<evidence type="ECO:0000256" key="2">
    <source>
        <dbReference type="ARBA" id="ARBA00009320"/>
    </source>
</evidence>
<keyword evidence="4" id="KW-0663">Pyridoxal phosphate</keyword>
<reference evidence="13 14" key="1">
    <citation type="submission" date="2024-02" db="EMBL/GenBank/DDBJ databases">
        <title>A novel Wenzhouxiangellaceae bacterium, isolated from coastal sediments.</title>
        <authorList>
            <person name="Du Z.-J."/>
            <person name="Ye Y.-Q."/>
            <person name="Zhang X.-Y."/>
        </authorList>
    </citation>
    <scope>NUCLEOTIDE SEQUENCE [LARGE SCALE GENOMIC DNA]</scope>
    <source>
        <strain evidence="13 14">CH-27</strain>
    </source>
</reference>
<dbReference type="InterPro" id="IPR043131">
    <property type="entry name" value="BCAT-like_N"/>
</dbReference>
<keyword evidence="5" id="KW-0289">Folate biosynthesis</keyword>
<evidence type="ECO:0000256" key="1">
    <source>
        <dbReference type="ARBA" id="ARBA00001933"/>
    </source>
</evidence>
<dbReference type="Proteomes" id="UP001359886">
    <property type="component" value="Unassembled WGS sequence"/>
</dbReference>
<keyword evidence="6 13" id="KW-0456">Lyase</keyword>
<evidence type="ECO:0000256" key="7">
    <source>
        <dbReference type="ARBA" id="ARBA00035633"/>
    </source>
</evidence>
<dbReference type="FunFam" id="3.20.10.10:FF:000002">
    <property type="entry name" value="D-alanine aminotransferase"/>
    <property type="match status" value="1"/>
</dbReference>
<evidence type="ECO:0000313" key="14">
    <source>
        <dbReference type="Proteomes" id="UP001359886"/>
    </source>
</evidence>
<dbReference type="InterPro" id="IPR001544">
    <property type="entry name" value="Aminotrans_IV"/>
</dbReference>
<evidence type="ECO:0000256" key="5">
    <source>
        <dbReference type="ARBA" id="ARBA00022909"/>
    </source>
</evidence>
<comment type="function">
    <text evidence="10">Involved in the biosynthesis of p-aminobenzoate (PABA), a precursor of tetrahydrofolate. Converts 4-amino-4-deoxychorismate into 4-aminobenzoate (PABA) and pyruvate.</text>
</comment>
<dbReference type="NCBIfam" id="TIGR03461">
    <property type="entry name" value="pabC_Proteo"/>
    <property type="match status" value="1"/>
</dbReference>
<dbReference type="GO" id="GO:0008696">
    <property type="term" value="F:4-amino-4-deoxychorismate lyase activity"/>
    <property type="evidence" value="ECO:0007669"/>
    <property type="project" value="UniProtKB-UniRule"/>
</dbReference>
<dbReference type="EC" id="4.1.3.38" evidence="8 12"/>
<evidence type="ECO:0000256" key="10">
    <source>
        <dbReference type="ARBA" id="ARBA00054027"/>
    </source>
</evidence>
<evidence type="ECO:0000256" key="6">
    <source>
        <dbReference type="ARBA" id="ARBA00023239"/>
    </source>
</evidence>
<comment type="catalytic activity">
    <reaction evidence="9">
        <text>4-amino-4-deoxychorismate = 4-aminobenzoate + pyruvate + H(+)</text>
        <dbReference type="Rhea" id="RHEA:16201"/>
        <dbReference type="ChEBI" id="CHEBI:15361"/>
        <dbReference type="ChEBI" id="CHEBI:15378"/>
        <dbReference type="ChEBI" id="CHEBI:17836"/>
        <dbReference type="ChEBI" id="CHEBI:58406"/>
        <dbReference type="EC" id="4.1.3.38"/>
    </reaction>
</comment>
<sequence length="267" mass="29470">MFDCLVNGELSGHVAVDDRGLHYGDGIFETVAVIHGQPRFWQGHMDRLAIGCETLGLPRVPQALLLRELQTVSAGLASCVVKILLTRISSGRGYRPGTTSDCNRVVAAYPFPEDAEQFALHGVDARICNFRLALQPALAGIKHLNRLEQVLAAAELARTGTDEGILLDSEDYVISALSGNLFLVVGDRLLTPRMDRAGVRGVMRGAILQAFKARCEQRRVTLDMLRDADEVFCCNAVRGIVPVRRIGQWIFEPGPRTRELQEWLKPL</sequence>
<comment type="pathway">
    <text evidence="7">Cofactor biosynthesis; tetrahydrofolate biosynthesis; 4-aminobenzoate from chorismate: step 2/2.</text>
</comment>
<dbReference type="AlphaFoldDB" id="A0AAW9RJ16"/>
<dbReference type="InterPro" id="IPR036038">
    <property type="entry name" value="Aminotransferase-like"/>
</dbReference>
<comment type="similarity">
    <text evidence="2">Belongs to the class-IV pyridoxal-phosphate-dependent aminotransferase family.</text>
</comment>
<dbReference type="PANTHER" id="PTHR42743:SF2">
    <property type="entry name" value="AMINODEOXYCHORISMATE LYASE"/>
    <property type="match status" value="1"/>
</dbReference>
<dbReference type="EMBL" id="JAZHOG010000007">
    <property type="protein sequence ID" value="MEJ8568355.1"/>
    <property type="molecule type" value="Genomic_DNA"/>
</dbReference>
<comment type="cofactor">
    <cofactor evidence="1">
        <name>pyridoxal 5'-phosphate</name>
        <dbReference type="ChEBI" id="CHEBI:597326"/>
    </cofactor>
</comment>
<comment type="caution">
    <text evidence="13">The sequence shown here is derived from an EMBL/GenBank/DDBJ whole genome shotgun (WGS) entry which is preliminary data.</text>
</comment>
<accession>A0AAW9RJ16</accession>
<evidence type="ECO:0000313" key="13">
    <source>
        <dbReference type="EMBL" id="MEJ8568355.1"/>
    </source>
</evidence>
<dbReference type="InterPro" id="IPR017824">
    <property type="entry name" value="Aminodeoxychorismate_lyase_IV"/>
</dbReference>
<evidence type="ECO:0000256" key="9">
    <source>
        <dbReference type="ARBA" id="ARBA00049529"/>
    </source>
</evidence>
<gene>
    <name evidence="13" type="primary">pabC</name>
    <name evidence="13" type="ORF">V3330_12035</name>
</gene>
<protein>
    <recommendedName>
        <fullName evidence="11 12">Aminodeoxychorismate lyase</fullName>
        <ecNumber evidence="8 12">4.1.3.38</ecNumber>
    </recommendedName>
</protein>
<dbReference type="CDD" id="cd01559">
    <property type="entry name" value="ADCL_like"/>
    <property type="match status" value="1"/>
</dbReference>
<organism evidence="13 14">
    <name type="scientific">Elongatibacter sediminis</name>
    <dbReference type="NCBI Taxonomy" id="3119006"/>
    <lineage>
        <taxon>Bacteria</taxon>
        <taxon>Pseudomonadati</taxon>
        <taxon>Pseudomonadota</taxon>
        <taxon>Gammaproteobacteria</taxon>
        <taxon>Chromatiales</taxon>
        <taxon>Wenzhouxiangellaceae</taxon>
        <taxon>Elongatibacter</taxon>
    </lineage>
</organism>
<name>A0AAW9RJ16_9GAMM</name>
<dbReference type="SUPFAM" id="SSF56752">
    <property type="entry name" value="D-aminoacid aminotransferase-like PLP-dependent enzymes"/>
    <property type="match status" value="1"/>
</dbReference>
<dbReference type="GO" id="GO:0008153">
    <property type="term" value="P:4-aminobenzoate biosynthetic process"/>
    <property type="evidence" value="ECO:0007669"/>
    <property type="project" value="UniProtKB-UniRule"/>
</dbReference>
<evidence type="ECO:0000256" key="12">
    <source>
        <dbReference type="NCBIfam" id="TIGR03461"/>
    </source>
</evidence>
<dbReference type="Pfam" id="PF01063">
    <property type="entry name" value="Aminotran_4"/>
    <property type="match status" value="1"/>
</dbReference>
<keyword evidence="14" id="KW-1185">Reference proteome</keyword>
<proteinExistence type="inferred from homology"/>
<dbReference type="InterPro" id="IPR043132">
    <property type="entry name" value="BCAT-like_C"/>
</dbReference>
<dbReference type="InterPro" id="IPR050571">
    <property type="entry name" value="Class-IV_PLP-Dep_Aminotrnsfr"/>
</dbReference>
<dbReference type="Gene3D" id="3.30.470.10">
    <property type="match status" value="1"/>
</dbReference>
<dbReference type="PANTHER" id="PTHR42743">
    <property type="entry name" value="AMINO-ACID AMINOTRANSFERASE"/>
    <property type="match status" value="1"/>
</dbReference>
<comment type="subunit">
    <text evidence="3">Homodimer.</text>
</comment>
<dbReference type="GO" id="GO:0005829">
    <property type="term" value="C:cytosol"/>
    <property type="evidence" value="ECO:0007669"/>
    <property type="project" value="TreeGrafter"/>
</dbReference>
<dbReference type="GO" id="GO:0030170">
    <property type="term" value="F:pyridoxal phosphate binding"/>
    <property type="evidence" value="ECO:0007669"/>
    <property type="project" value="InterPro"/>
</dbReference>
<evidence type="ECO:0000256" key="3">
    <source>
        <dbReference type="ARBA" id="ARBA00011738"/>
    </source>
</evidence>
<dbReference type="NCBIfam" id="NF004761">
    <property type="entry name" value="PRK06092.1"/>
    <property type="match status" value="1"/>
</dbReference>
<evidence type="ECO:0000256" key="11">
    <source>
        <dbReference type="ARBA" id="ARBA00069174"/>
    </source>
</evidence>
<dbReference type="Gene3D" id="3.20.10.10">
    <property type="entry name" value="D-amino Acid Aminotransferase, subunit A, domain 2"/>
    <property type="match status" value="1"/>
</dbReference>
<evidence type="ECO:0000256" key="8">
    <source>
        <dbReference type="ARBA" id="ARBA00035676"/>
    </source>
</evidence>
<dbReference type="GO" id="GO:0046656">
    <property type="term" value="P:folic acid biosynthetic process"/>
    <property type="evidence" value="ECO:0007669"/>
    <property type="project" value="UniProtKB-KW"/>
</dbReference>
<evidence type="ECO:0000256" key="4">
    <source>
        <dbReference type="ARBA" id="ARBA00022898"/>
    </source>
</evidence>